<dbReference type="InterPro" id="IPR036812">
    <property type="entry name" value="NAD(P)_OxRdtase_dom_sf"/>
</dbReference>
<evidence type="ECO:0000259" key="2">
    <source>
        <dbReference type="Pfam" id="PF00248"/>
    </source>
</evidence>
<proteinExistence type="predicted"/>
<dbReference type="AlphaFoldDB" id="E5XUT0"/>
<dbReference type="InterPro" id="IPR023210">
    <property type="entry name" value="NADP_OxRdtase_dom"/>
</dbReference>
<organism evidence="3 4">
    <name type="scientific">Segniliparus rugosus (strain ATCC BAA-974 / DSM 45345 / CCUG 50838 / CIP 108380 / JCM 13579 / CDC 945)</name>
    <dbReference type="NCBI Taxonomy" id="679197"/>
    <lineage>
        <taxon>Bacteria</taxon>
        <taxon>Bacillati</taxon>
        <taxon>Actinomycetota</taxon>
        <taxon>Actinomycetes</taxon>
        <taxon>Mycobacteriales</taxon>
        <taxon>Segniliparaceae</taxon>
        <taxon>Segniliparus</taxon>
    </lineage>
</organism>
<keyword evidence="4" id="KW-1185">Reference proteome</keyword>
<dbReference type="EMBL" id="ACZI02000001">
    <property type="protein sequence ID" value="EFV11918.1"/>
    <property type="molecule type" value="Genomic_DNA"/>
</dbReference>
<evidence type="ECO:0000256" key="1">
    <source>
        <dbReference type="ARBA" id="ARBA00023002"/>
    </source>
</evidence>
<dbReference type="SUPFAM" id="SSF51430">
    <property type="entry name" value="NAD(P)-linked oxidoreductase"/>
    <property type="match status" value="1"/>
</dbReference>
<dbReference type="GO" id="GO:0005737">
    <property type="term" value="C:cytoplasm"/>
    <property type="evidence" value="ECO:0007669"/>
    <property type="project" value="TreeGrafter"/>
</dbReference>
<dbReference type="eggNOG" id="COG0667">
    <property type="taxonomic scope" value="Bacteria"/>
</dbReference>
<dbReference type="InterPro" id="IPR050791">
    <property type="entry name" value="Aldo-Keto_reductase"/>
</dbReference>
<dbReference type="InterPro" id="IPR020471">
    <property type="entry name" value="AKR"/>
</dbReference>
<dbReference type="PANTHER" id="PTHR43625">
    <property type="entry name" value="AFLATOXIN B1 ALDEHYDE REDUCTASE"/>
    <property type="match status" value="1"/>
</dbReference>
<evidence type="ECO:0000313" key="4">
    <source>
        <dbReference type="Proteomes" id="UP000004816"/>
    </source>
</evidence>
<dbReference type="HOGENOM" id="CLU_023205_2_1_11"/>
<dbReference type="GO" id="GO:0016491">
    <property type="term" value="F:oxidoreductase activity"/>
    <property type="evidence" value="ECO:0007669"/>
    <property type="project" value="UniProtKB-KW"/>
</dbReference>
<dbReference type="Gene3D" id="3.20.20.100">
    <property type="entry name" value="NADP-dependent oxidoreductase domain"/>
    <property type="match status" value="1"/>
</dbReference>
<sequence length="331" mass="35461">MTMSLPRTALGDGLSTSAIGFGAMSLSSVYGEADDTESLATLHKAVDLGVTFIDTANIYGMGSNEELIAKLLRERRDEVQLATKFGIESDPRTGEFRLRGDREHARESLEASLRRLGTDHVDLYYLHRPAPDTPVEDSVAAMAEFVAEGKVRHIGLSEVTSAELRRANAVHPIAAVQSEWSIFSRDVERAVVPAAAELGVGFVPYAPMGRGFLAGQVTSSSFDGADFRRLLPRFNEENLAANLKIADLVRDVGAQAGATPAQTAIAWLYAKGRQHGLAVTPIPGTRRAARVEENAGAVGLRLSEEALARLDEAAQAAVGPRSITPISADRE</sequence>
<keyword evidence="1" id="KW-0560">Oxidoreductase</keyword>
<protein>
    <recommendedName>
        <fullName evidence="2">NADP-dependent oxidoreductase domain-containing protein</fullName>
    </recommendedName>
</protein>
<dbReference type="PRINTS" id="PR00069">
    <property type="entry name" value="ALDKETRDTASE"/>
</dbReference>
<dbReference type="Proteomes" id="UP000004816">
    <property type="component" value="Unassembled WGS sequence"/>
</dbReference>
<comment type="caution">
    <text evidence="3">The sequence shown here is derived from an EMBL/GenBank/DDBJ whole genome shotgun (WGS) entry which is preliminary data.</text>
</comment>
<dbReference type="CDD" id="cd19076">
    <property type="entry name" value="AKR_AKR13A_13D"/>
    <property type="match status" value="1"/>
</dbReference>
<feature type="domain" description="NADP-dependent oxidoreductase" evidence="2">
    <location>
        <begin position="18"/>
        <end position="313"/>
    </location>
</feature>
<dbReference type="RefSeq" id="WP_007472108.1">
    <property type="nucleotide sequence ID" value="NZ_KI391953.1"/>
</dbReference>
<accession>E5XUT0</accession>
<evidence type="ECO:0000313" key="3">
    <source>
        <dbReference type="EMBL" id="EFV11918.1"/>
    </source>
</evidence>
<dbReference type="Pfam" id="PF00248">
    <property type="entry name" value="Aldo_ket_red"/>
    <property type="match status" value="1"/>
</dbReference>
<dbReference type="OrthoDB" id="9768793at2"/>
<name>E5XUT0_SEGRC</name>
<dbReference type="STRING" id="679197.HMPREF9336_03252"/>
<reference evidence="3 4" key="1">
    <citation type="journal article" date="2011" name="Stand. Genomic Sci.">
        <title>High quality draft genome sequence of Segniliparus rugosus CDC 945(T)= (ATCC BAA-974(T)).</title>
        <authorList>
            <person name="Earl A.M."/>
            <person name="Desjardins C.A."/>
            <person name="Fitzgerald M.G."/>
            <person name="Arachchi H.M."/>
            <person name="Zeng Q."/>
            <person name="Mehta T."/>
            <person name="Griggs A."/>
            <person name="Birren B.W."/>
            <person name="Toney N.C."/>
            <person name="Carr J."/>
            <person name="Posey J."/>
            <person name="Butler W.R."/>
        </authorList>
    </citation>
    <scope>NUCLEOTIDE SEQUENCE [LARGE SCALE GENOMIC DNA]</scope>
    <source>
        <strain evidence="4">ATCC BAA-974 / DSM 45345 / CCUG 50838 / CIP 108380 / JCM 13579 / CDC 945</strain>
    </source>
</reference>
<dbReference type="PANTHER" id="PTHR43625:SF40">
    <property type="entry name" value="ALDO-KETO REDUCTASE YAKC [NADP(+)]"/>
    <property type="match status" value="1"/>
</dbReference>
<gene>
    <name evidence="3" type="ORF">HMPREF9336_03252</name>
</gene>